<keyword evidence="9" id="KW-0238">DNA-binding</keyword>
<reference evidence="13 14" key="1">
    <citation type="submission" date="2014-08" db="EMBL/GenBank/DDBJ databases">
        <title>Comparative genomics of the Paenibacillus odorifer group.</title>
        <authorList>
            <person name="den Bakker H.C."/>
            <person name="Tsai Y.-C."/>
            <person name="Martin N."/>
            <person name="Korlach J."/>
            <person name="Wiedmann M."/>
        </authorList>
    </citation>
    <scope>NUCLEOTIDE SEQUENCE [LARGE SCALE GENOMIC DNA]</scope>
    <source>
        <strain evidence="13 14">DSM 1735</strain>
    </source>
</reference>
<dbReference type="Pfam" id="PF00392">
    <property type="entry name" value="GntR"/>
    <property type="match status" value="1"/>
</dbReference>
<dbReference type="InterPro" id="IPR051446">
    <property type="entry name" value="HTH_trans_reg/aminotransferase"/>
</dbReference>
<evidence type="ECO:0000256" key="2">
    <source>
        <dbReference type="ARBA" id="ARBA00005384"/>
    </source>
</evidence>
<dbReference type="CDD" id="cd00609">
    <property type="entry name" value="AAT_like"/>
    <property type="match status" value="1"/>
</dbReference>
<evidence type="ECO:0000256" key="4">
    <source>
        <dbReference type="ARBA" id="ARBA00011738"/>
    </source>
</evidence>
<evidence type="ECO:0000313" key="14">
    <source>
        <dbReference type="Proteomes" id="UP000029409"/>
    </source>
</evidence>
<dbReference type="SUPFAM" id="SSF46785">
    <property type="entry name" value="Winged helix' DNA-binding domain"/>
    <property type="match status" value="1"/>
</dbReference>
<dbReference type="Gene3D" id="3.90.1150.10">
    <property type="entry name" value="Aspartate Aminotransferase, domain 1"/>
    <property type="match status" value="1"/>
</dbReference>
<evidence type="ECO:0000256" key="8">
    <source>
        <dbReference type="ARBA" id="ARBA00023015"/>
    </source>
</evidence>
<gene>
    <name evidence="13" type="ORF">PDUR_20020</name>
</gene>
<dbReference type="Gene3D" id="1.10.10.10">
    <property type="entry name" value="Winged helix-like DNA-binding domain superfamily/Winged helix DNA-binding domain"/>
    <property type="match status" value="1"/>
</dbReference>
<dbReference type="InterPro" id="IPR004839">
    <property type="entry name" value="Aminotransferase_I/II_large"/>
</dbReference>
<evidence type="ECO:0000256" key="10">
    <source>
        <dbReference type="ARBA" id="ARBA00023163"/>
    </source>
</evidence>
<dbReference type="PROSITE" id="PS50949">
    <property type="entry name" value="HTH_GNTR"/>
    <property type="match status" value="1"/>
</dbReference>
<evidence type="ECO:0000313" key="13">
    <source>
        <dbReference type="EMBL" id="AIQ13941.1"/>
    </source>
</evidence>
<dbReference type="GO" id="GO:0003700">
    <property type="term" value="F:DNA-binding transcription factor activity"/>
    <property type="evidence" value="ECO:0007669"/>
    <property type="project" value="InterPro"/>
</dbReference>
<dbReference type="InterPro" id="IPR015424">
    <property type="entry name" value="PyrdxlP-dep_Trfase"/>
</dbReference>
<name>A0A089HPN9_PAEDU</name>
<dbReference type="CDD" id="cd07377">
    <property type="entry name" value="WHTH_GntR"/>
    <property type="match status" value="1"/>
</dbReference>
<keyword evidence="7" id="KW-0663">Pyridoxal phosphate</keyword>
<dbReference type="eggNOG" id="COG1167">
    <property type="taxonomic scope" value="Bacteria"/>
</dbReference>
<dbReference type="RefSeq" id="WP_042207730.1">
    <property type="nucleotide sequence ID" value="NZ_CP009288.1"/>
</dbReference>
<proteinExistence type="inferred from homology"/>
<keyword evidence="8" id="KW-0805">Transcription regulation</keyword>
<feature type="region of interest" description="Disordered" evidence="11">
    <location>
        <begin position="86"/>
        <end position="132"/>
    </location>
</feature>
<dbReference type="PANTHER" id="PTHR46577">
    <property type="entry name" value="HTH-TYPE TRANSCRIPTIONAL REGULATORY PROTEIN GABR"/>
    <property type="match status" value="1"/>
</dbReference>
<dbReference type="InterPro" id="IPR036390">
    <property type="entry name" value="WH_DNA-bd_sf"/>
</dbReference>
<evidence type="ECO:0000259" key="12">
    <source>
        <dbReference type="PROSITE" id="PS50949"/>
    </source>
</evidence>
<protein>
    <submittedName>
        <fullName evidence="13">GntR family transcriptional regulator</fullName>
    </submittedName>
</protein>
<dbReference type="FunFam" id="3.40.640.10:FF:000053">
    <property type="entry name" value="Aminotransferase, class I"/>
    <property type="match status" value="1"/>
</dbReference>
<dbReference type="InterPro" id="IPR000524">
    <property type="entry name" value="Tscrpt_reg_HTH_GntR"/>
</dbReference>
<evidence type="ECO:0000256" key="1">
    <source>
        <dbReference type="ARBA" id="ARBA00001933"/>
    </source>
</evidence>
<dbReference type="GO" id="GO:0003677">
    <property type="term" value="F:DNA binding"/>
    <property type="evidence" value="ECO:0007669"/>
    <property type="project" value="UniProtKB-KW"/>
</dbReference>
<accession>A0A089HPN9</accession>
<dbReference type="KEGG" id="pdu:PDUR_20020"/>
<comment type="similarity">
    <text evidence="3">Belongs to the class-I pyridoxal-phosphate-dependent aminotransferase family.</text>
</comment>
<keyword evidence="5" id="KW-0032">Aminotransferase</keyword>
<dbReference type="SMART" id="SM00345">
    <property type="entry name" value="HTH_GNTR"/>
    <property type="match status" value="1"/>
</dbReference>
<comment type="similarity">
    <text evidence="2">In the C-terminal section; belongs to the class-I pyridoxal-phosphate-dependent aminotransferase family.</text>
</comment>
<feature type="domain" description="HTH gntR-type" evidence="12">
    <location>
        <begin position="11"/>
        <end position="79"/>
    </location>
</feature>
<dbReference type="AlphaFoldDB" id="A0A089HPN9"/>
<dbReference type="InterPro" id="IPR015421">
    <property type="entry name" value="PyrdxlP-dep_Trfase_major"/>
</dbReference>
<evidence type="ECO:0000256" key="9">
    <source>
        <dbReference type="ARBA" id="ARBA00023125"/>
    </source>
</evidence>
<sequence length="529" mass="58438">MRIELSRAGGKPLPLQISEALGQRISSGLLQKGTKLPSVRKLAVSLGVSQVTVSKAYADLERRGRIVRRQGLGCFVAPLKDGKQGAGDYLERSAGRPGEQSSKDGNKNENHWDDTGGGSRSPGRNGLHKEAGSRRKFAWQEDYGDYLPRAQLWRNFDYSEEEYSFHLAAIHSGMLPLKEIGEAMTRLVAKRPELMSVYGNFQGDLGLREVMTAHLRARGIPLSADNLMITSGTQQGIDLVARTFVGPGDAVYLEAPSYTGAIDVFAGRGAEMISVPMDQDGMRIDLLTKLCDRRPPKLIYTVPTFQNPSGITMSMERRQRLLELARSYRCLIVEDDPFSDLYFYSPPPASIKSMDKDGHVIYMKSFSKVLAPGCRIACVAAEGDILERLIAAKAASDLGSPLLNQLAVLPFIAGKYDAYTKELRAALRSRMERAARLLKRYAPDGVKWRLPGGGLNLWLELPASVNIGELYRRASRQGISFLAGHVCYAGEPPSSHIRLCYAQMEEAQMERGLLLLMPLLKEAMNSRIM</sequence>
<evidence type="ECO:0000256" key="5">
    <source>
        <dbReference type="ARBA" id="ARBA00022576"/>
    </source>
</evidence>
<evidence type="ECO:0000256" key="7">
    <source>
        <dbReference type="ARBA" id="ARBA00022898"/>
    </source>
</evidence>
<evidence type="ECO:0000256" key="6">
    <source>
        <dbReference type="ARBA" id="ARBA00022679"/>
    </source>
</evidence>
<comment type="subunit">
    <text evidence="4">Homodimer.</text>
</comment>
<keyword evidence="10" id="KW-0804">Transcription</keyword>
<keyword evidence="6" id="KW-0808">Transferase</keyword>
<organism evidence="13 14">
    <name type="scientific">Paenibacillus durus</name>
    <name type="common">Paenibacillus azotofixans</name>
    <dbReference type="NCBI Taxonomy" id="44251"/>
    <lineage>
        <taxon>Bacteria</taxon>
        <taxon>Bacillati</taxon>
        <taxon>Bacillota</taxon>
        <taxon>Bacilli</taxon>
        <taxon>Bacillales</taxon>
        <taxon>Paenibacillaceae</taxon>
        <taxon>Paenibacillus</taxon>
    </lineage>
</organism>
<dbReference type="GO" id="GO:0030170">
    <property type="term" value="F:pyridoxal phosphate binding"/>
    <property type="evidence" value="ECO:0007669"/>
    <property type="project" value="InterPro"/>
</dbReference>
<dbReference type="Gene3D" id="3.40.640.10">
    <property type="entry name" value="Type I PLP-dependent aspartate aminotransferase-like (Major domain)"/>
    <property type="match status" value="1"/>
</dbReference>
<dbReference type="Pfam" id="PF00155">
    <property type="entry name" value="Aminotran_1_2"/>
    <property type="match status" value="1"/>
</dbReference>
<feature type="compositionally biased region" description="Basic and acidic residues" evidence="11">
    <location>
        <begin position="101"/>
        <end position="114"/>
    </location>
</feature>
<dbReference type="SUPFAM" id="SSF53383">
    <property type="entry name" value="PLP-dependent transferases"/>
    <property type="match status" value="1"/>
</dbReference>
<dbReference type="InterPro" id="IPR015422">
    <property type="entry name" value="PyrdxlP-dep_Trfase_small"/>
</dbReference>
<dbReference type="InterPro" id="IPR036388">
    <property type="entry name" value="WH-like_DNA-bd_sf"/>
</dbReference>
<dbReference type="PANTHER" id="PTHR46577:SF2">
    <property type="entry name" value="TRANSCRIPTIONAL REGULATORY PROTEIN"/>
    <property type="match status" value="1"/>
</dbReference>
<comment type="cofactor">
    <cofactor evidence="1">
        <name>pyridoxal 5'-phosphate</name>
        <dbReference type="ChEBI" id="CHEBI:597326"/>
    </cofactor>
</comment>
<dbReference type="Proteomes" id="UP000029409">
    <property type="component" value="Chromosome"/>
</dbReference>
<evidence type="ECO:0000256" key="11">
    <source>
        <dbReference type="SAM" id="MobiDB-lite"/>
    </source>
</evidence>
<evidence type="ECO:0000256" key="3">
    <source>
        <dbReference type="ARBA" id="ARBA00007441"/>
    </source>
</evidence>
<dbReference type="GO" id="GO:0008483">
    <property type="term" value="F:transaminase activity"/>
    <property type="evidence" value="ECO:0007669"/>
    <property type="project" value="UniProtKB-KW"/>
</dbReference>
<keyword evidence="14" id="KW-1185">Reference proteome</keyword>
<dbReference type="EMBL" id="CP009288">
    <property type="protein sequence ID" value="AIQ13941.1"/>
    <property type="molecule type" value="Genomic_DNA"/>
</dbReference>